<evidence type="ECO:0000313" key="3">
    <source>
        <dbReference type="Proteomes" id="UP000029981"/>
    </source>
</evidence>
<sequence>METVIKKRRKRGPRFKYHYSSAMADYEVELVDMFEHPPLLSYFAFIIPIFSYPHSDEITNAIIHSNQIPYLSTPPLSLCSFLLLQTWNLFLWISLPLFYLPIPRGLFAPTSFLVSLFPTF</sequence>
<protein>
    <submittedName>
        <fullName evidence="2">Uncharacterized protein</fullName>
    </submittedName>
</protein>
<reference evidence="2 3" key="3">
    <citation type="journal article" date="2010" name="BMC Genomics">
        <title>Transcriptome sequencing and comparative analysis of cucumber flowers with different sex types.</title>
        <authorList>
            <person name="Guo S."/>
            <person name="Zheng Y."/>
            <person name="Joung J.G."/>
            <person name="Liu S."/>
            <person name="Zhang Z."/>
            <person name="Crasta O.R."/>
            <person name="Sobral B.W."/>
            <person name="Xu Y."/>
            <person name="Huang S."/>
            <person name="Fei Z."/>
        </authorList>
    </citation>
    <scope>NUCLEOTIDE SEQUENCE [LARGE SCALE GENOMIC DNA]</scope>
    <source>
        <strain evidence="3">cv. 9930</strain>
    </source>
</reference>
<evidence type="ECO:0000256" key="1">
    <source>
        <dbReference type="SAM" id="Phobius"/>
    </source>
</evidence>
<reference evidence="2 3" key="4">
    <citation type="journal article" date="2011" name="BMC Genomics">
        <title>RNA-Seq improves annotation of protein-coding genes in the cucumber genome.</title>
        <authorList>
            <person name="Li Z."/>
            <person name="Zhang Z."/>
            <person name="Yan P."/>
            <person name="Huang S."/>
            <person name="Fei Z."/>
            <person name="Lin K."/>
        </authorList>
    </citation>
    <scope>NUCLEOTIDE SEQUENCE [LARGE SCALE GENOMIC DNA]</scope>
    <source>
        <strain evidence="3">cv. 9930</strain>
    </source>
</reference>
<proteinExistence type="predicted"/>
<name>A0A0A0LPM1_CUCSA</name>
<reference evidence="2 3" key="1">
    <citation type="journal article" date="2009" name="Nat. Genet.">
        <title>The genome of the cucumber, Cucumis sativus L.</title>
        <authorList>
            <person name="Huang S."/>
            <person name="Li R."/>
            <person name="Zhang Z."/>
            <person name="Li L."/>
            <person name="Gu X."/>
            <person name="Fan W."/>
            <person name="Lucas W.J."/>
            <person name="Wang X."/>
            <person name="Xie B."/>
            <person name="Ni P."/>
            <person name="Ren Y."/>
            <person name="Zhu H."/>
            <person name="Li J."/>
            <person name="Lin K."/>
            <person name="Jin W."/>
            <person name="Fei Z."/>
            <person name="Li G."/>
            <person name="Staub J."/>
            <person name="Kilian A."/>
            <person name="van der Vossen E.A."/>
            <person name="Wu Y."/>
            <person name="Guo J."/>
            <person name="He J."/>
            <person name="Jia Z."/>
            <person name="Ren Y."/>
            <person name="Tian G."/>
            <person name="Lu Y."/>
            <person name="Ruan J."/>
            <person name="Qian W."/>
            <person name="Wang M."/>
            <person name="Huang Q."/>
            <person name="Li B."/>
            <person name="Xuan Z."/>
            <person name="Cao J."/>
            <person name="Asan"/>
            <person name="Wu Z."/>
            <person name="Zhang J."/>
            <person name="Cai Q."/>
            <person name="Bai Y."/>
            <person name="Zhao B."/>
            <person name="Han Y."/>
            <person name="Li Y."/>
            <person name="Li X."/>
            <person name="Wang S."/>
            <person name="Shi Q."/>
            <person name="Liu S."/>
            <person name="Cho W.K."/>
            <person name="Kim J.Y."/>
            <person name="Xu Y."/>
            <person name="Heller-Uszynska K."/>
            <person name="Miao H."/>
            <person name="Cheng Z."/>
            <person name="Zhang S."/>
            <person name="Wu J."/>
            <person name="Yang Y."/>
            <person name="Kang H."/>
            <person name="Li M."/>
            <person name="Liang H."/>
            <person name="Ren X."/>
            <person name="Shi Z."/>
            <person name="Wen M."/>
            <person name="Jian M."/>
            <person name="Yang H."/>
            <person name="Zhang G."/>
            <person name="Yang Z."/>
            <person name="Chen R."/>
            <person name="Liu S."/>
            <person name="Li J."/>
            <person name="Ma L."/>
            <person name="Liu H."/>
            <person name="Zhou Y."/>
            <person name="Zhao J."/>
            <person name="Fang X."/>
            <person name="Li G."/>
            <person name="Fang L."/>
            <person name="Li Y."/>
            <person name="Liu D."/>
            <person name="Zheng H."/>
            <person name="Zhang Y."/>
            <person name="Qin N."/>
            <person name="Li Z."/>
            <person name="Yang G."/>
            <person name="Yang S."/>
            <person name="Bolund L."/>
            <person name="Kristiansen K."/>
            <person name="Zheng H."/>
            <person name="Li S."/>
            <person name="Zhang X."/>
            <person name="Yang H."/>
            <person name="Wang J."/>
            <person name="Sun R."/>
            <person name="Zhang B."/>
            <person name="Jiang S."/>
            <person name="Wang J."/>
            <person name="Du Y."/>
            <person name="Li S."/>
        </authorList>
    </citation>
    <scope>NUCLEOTIDE SEQUENCE [LARGE SCALE GENOMIC DNA]</scope>
    <source>
        <strain evidence="3">cv. 9930</strain>
    </source>
</reference>
<keyword evidence="1" id="KW-0812">Transmembrane</keyword>
<dbReference type="Gramene" id="KGN62954">
    <property type="protein sequence ID" value="KGN62954"/>
    <property type="gene ID" value="Csa_2G381795"/>
</dbReference>
<keyword evidence="1" id="KW-1133">Transmembrane helix</keyword>
<dbReference type="AlphaFoldDB" id="A0A0A0LPM1"/>
<keyword evidence="3" id="KW-1185">Reference proteome</keyword>
<feature type="transmembrane region" description="Helical" evidence="1">
    <location>
        <begin position="75"/>
        <end position="100"/>
    </location>
</feature>
<dbReference type="Proteomes" id="UP000029981">
    <property type="component" value="Chromosome 2"/>
</dbReference>
<organism evidence="2 3">
    <name type="scientific">Cucumis sativus</name>
    <name type="common">Cucumber</name>
    <dbReference type="NCBI Taxonomy" id="3659"/>
    <lineage>
        <taxon>Eukaryota</taxon>
        <taxon>Viridiplantae</taxon>
        <taxon>Streptophyta</taxon>
        <taxon>Embryophyta</taxon>
        <taxon>Tracheophyta</taxon>
        <taxon>Spermatophyta</taxon>
        <taxon>Magnoliopsida</taxon>
        <taxon>eudicotyledons</taxon>
        <taxon>Gunneridae</taxon>
        <taxon>Pentapetalae</taxon>
        <taxon>rosids</taxon>
        <taxon>fabids</taxon>
        <taxon>Cucurbitales</taxon>
        <taxon>Cucurbitaceae</taxon>
        <taxon>Benincaseae</taxon>
        <taxon>Cucumis</taxon>
    </lineage>
</organism>
<gene>
    <name evidence="2" type="ORF">Csa_2G381795</name>
</gene>
<evidence type="ECO:0000313" key="2">
    <source>
        <dbReference type="EMBL" id="KGN62954.1"/>
    </source>
</evidence>
<reference evidence="2 3" key="2">
    <citation type="journal article" date="2009" name="PLoS ONE">
        <title>An integrated genetic and cytogenetic map of the cucumber genome.</title>
        <authorList>
            <person name="Ren Y."/>
            <person name="Zhang Z."/>
            <person name="Liu J."/>
            <person name="Staub J.E."/>
            <person name="Han Y."/>
            <person name="Cheng Z."/>
            <person name="Li X."/>
            <person name="Lu J."/>
            <person name="Miao H."/>
            <person name="Kang H."/>
            <person name="Xie B."/>
            <person name="Gu X."/>
            <person name="Wang X."/>
            <person name="Du Y."/>
            <person name="Jin W."/>
            <person name="Huang S."/>
        </authorList>
    </citation>
    <scope>NUCLEOTIDE SEQUENCE [LARGE SCALE GENOMIC DNA]</scope>
    <source>
        <strain evidence="3">cv. 9930</strain>
    </source>
</reference>
<accession>A0A0A0LPM1</accession>
<keyword evidence="1" id="KW-0472">Membrane</keyword>
<dbReference type="EMBL" id="CM002923">
    <property type="protein sequence ID" value="KGN62954.1"/>
    <property type="molecule type" value="Genomic_DNA"/>
</dbReference>